<name>A0ABN3X5A5_9ACTN</name>
<evidence type="ECO:0000313" key="3">
    <source>
        <dbReference type="Proteomes" id="UP001500403"/>
    </source>
</evidence>
<reference evidence="2 3" key="1">
    <citation type="journal article" date="2019" name="Int. J. Syst. Evol. Microbiol.">
        <title>The Global Catalogue of Microorganisms (GCM) 10K type strain sequencing project: providing services to taxonomists for standard genome sequencing and annotation.</title>
        <authorList>
            <consortium name="The Broad Institute Genomics Platform"/>
            <consortium name="The Broad Institute Genome Sequencing Center for Infectious Disease"/>
            <person name="Wu L."/>
            <person name="Ma J."/>
        </authorList>
    </citation>
    <scope>NUCLEOTIDE SEQUENCE [LARGE SCALE GENOMIC DNA]</scope>
    <source>
        <strain evidence="2 3">JCM 9088</strain>
    </source>
</reference>
<evidence type="ECO:0000256" key="1">
    <source>
        <dbReference type="SAM" id="MobiDB-lite"/>
    </source>
</evidence>
<protein>
    <submittedName>
        <fullName evidence="2">Uncharacterized protein</fullName>
    </submittedName>
</protein>
<gene>
    <name evidence="2" type="ORF">GCM10010446_24000</name>
</gene>
<feature type="region of interest" description="Disordered" evidence="1">
    <location>
        <begin position="50"/>
        <end position="80"/>
    </location>
</feature>
<sequence>MIGGGTGTLRRQQVLVLGRYDEDGRLRGRLLHAAAPDAVRRLADHLTEARPAPAIRGPAYGPPLPEAAASPCRCGGASAR</sequence>
<comment type="caution">
    <text evidence="2">The sequence shown here is derived from an EMBL/GenBank/DDBJ whole genome shotgun (WGS) entry which is preliminary data.</text>
</comment>
<dbReference type="Proteomes" id="UP001500403">
    <property type="component" value="Unassembled WGS sequence"/>
</dbReference>
<keyword evidence="3" id="KW-1185">Reference proteome</keyword>
<organism evidence="2 3">
    <name type="scientific">Streptomyces enissocaesilis</name>
    <dbReference type="NCBI Taxonomy" id="332589"/>
    <lineage>
        <taxon>Bacteria</taxon>
        <taxon>Bacillati</taxon>
        <taxon>Actinomycetota</taxon>
        <taxon>Actinomycetes</taxon>
        <taxon>Kitasatosporales</taxon>
        <taxon>Streptomycetaceae</taxon>
        <taxon>Streptomyces</taxon>
        <taxon>Streptomyces rochei group</taxon>
    </lineage>
</organism>
<dbReference type="EMBL" id="BAAAUD010000021">
    <property type="protein sequence ID" value="GAA2937856.1"/>
    <property type="molecule type" value="Genomic_DNA"/>
</dbReference>
<accession>A0ABN3X5A5</accession>
<evidence type="ECO:0000313" key="2">
    <source>
        <dbReference type="EMBL" id="GAA2937856.1"/>
    </source>
</evidence>
<proteinExistence type="predicted"/>